<dbReference type="GO" id="GO:0033596">
    <property type="term" value="C:TSC1-TSC2 complex"/>
    <property type="evidence" value="ECO:0007669"/>
    <property type="project" value="TreeGrafter"/>
</dbReference>
<feature type="compositionally biased region" description="Polar residues" evidence="2">
    <location>
        <begin position="1480"/>
        <end position="1492"/>
    </location>
</feature>
<dbReference type="RefSeq" id="XP_033577810.1">
    <property type="nucleotide sequence ID" value="XM_033715464.1"/>
</dbReference>
<dbReference type="Proteomes" id="UP000504636">
    <property type="component" value="Unplaced"/>
</dbReference>
<evidence type="ECO:0000313" key="5">
    <source>
        <dbReference type="Proteomes" id="UP000504636"/>
    </source>
</evidence>
<evidence type="ECO:0000256" key="1">
    <source>
        <dbReference type="ARBA" id="ARBA00022468"/>
    </source>
</evidence>
<evidence type="ECO:0000313" key="4">
    <source>
        <dbReference type="EMBL" id="KAF2810846.1"/>
    </source>
</evidence>
<dbReference type="InterPro" id="IPR035974">
    <property type="entry name" value="Rap/Ran-GAP_sf"/>
</dbReference>
<accession>A0A6A6YPM1</accession>
<feature type="region of interest" description="Disordered" evidence="2">
    <location>
        <begin position="1"/>
        <end position="61"/>
    </location>
</feature>
<feature type="compositionally biased region" description="Basic and acidic residues" evidence="2">
    <location>
        <begin position="744"/>
        <end position="763"/>
    </location>
</feature>
<feature type="compositionally biased region" description="Polar residues" evidence="2">
    <location>
        <begin position="1"/>
        <end position="20"/>
    </location>
</feature>
<feature type="compositionally biased region" description="Polar residues" evidence="2">
    <location>
        <begin position="1057"/>
        <end position="1067"/>
    </location>
</feature>
<dbReference type="InterPro" id="IPR018515">
    <property type="entry name" value="Tuberin-type_domain"/>
</dbReference>
<organism evidence="4">
    <name type="scientific">Mytilinidion resinicola</name>
    <dbReference type="NCBI Taxonomy" id="574789"/>
    <lineage>
        <taxon>Eukaryota</taxon>
        <taxon>Fungi</taxon>
        <taxon>Dikarya</taxon>
        <taxon>Ascomycota</taxon>
        <taxon>Pezizomycotina</taxon>
        <taxon>Dothideomycetes</taxon>
        <taxon>Pleosporomycetidae</taxon>
        <taxon>Mytilinidiales</taxon>
        <taxon>Mytilinidiaceae</taxon>
        <taxon>Mytilinidion</taxon>
    </lineage>
</organism>
<dbReference type="PANTHER" id="PTHR10063:SF0">
    <property type="entry name" value="TUBERIN"/>
    <property type="match status" value="1"/>
</dbReference>
<reference evidence="6" key="2">
    <citation type="submission" date="2020-04" db="EMBL/GenBank/DDBJ databases">
        <authorList>
            <consortium name="NCBI Genome Project"/>
        </authorList>
    </citation>
    <scope>NUCLEOTIDE SEQUENCE</scope>
    <source>
        <strain evidence="6">CBS 304.34</strain>
    </source>
</reference>
<reference evidence="6" key="3">
    <citation type="submission" date="2025-04" db="UniProtKB">
        <authorList>
            <consortium name="RefSeq"/>
        </authorList>
    </citation>
    <scope>IDENTIFICATION</scope>
    <source>
        <strain evidence="6">CBS 304.34</strain>
    </source>
</reference>
<feature type="compositionally biased region" description="Low complexity" evidence="2">
    <location>
        <begin position="36"/>
        <end position="52"/>
    </location>
</feature>
<dbReference type="InterPro" id="IPR000331">
    <property type="entry name" value="Rap/Ran_GAP_dom"/>
</dbReference>
<feature type="compositionally biased region" description="Polar residues" evidence="2">
    <location>
        <begin position="1514"/>
        <end position="1532"/>
    </location>
</feature>
<dbReference type="PROSITE" id="PS50085">
    <property type="entry name" value="RAPGAP"/>
    <property type="match status" value="1"/>
</dbReference>
<dbReference type="GeneID" id="54456357"/>
<dbReference type="GO" id="GO:0005634">
    <property type="term" value="C:nucleus"/>
    <property type="evidence" value="ECO:0007669"/>
    <property type="project" value="InterPro"/>
</dbReference>
<dbReference type="Pfam" id="PF11864">
    <property type="entry name" value="DUF3384"/>
    <property type="match status" value="1"/>
</dbReference>
<keyword evidence="1" id="KW-0343">GTPase activation</keyword>
<dbReference type="Pfam" id="PF03542">
    <property type="entry name" value="Tuberin"/>
    <property type="match status" value="1"/>
</dbReference>
<dbReference type="FunFam" id="3.40.50.11210:FF:000007">
    <property type="entry name" value="Tuberous sclerosis 2"/>
    <property type="match status" value="1"/>
</dbReference>
<dbReference type="OrthoDB" id="19311at2759"/>
<name>A0A6A6YPM1_9PEZI</name>
<feature type="compositionally biased region" description="Polar residues" evidence="2">
    <location>
        <begin position="764"/>
        <end position="779"/>
    </location>
</feature>
<evidence type="ECO:0000256" key="2">
    <source>
        <dbReference type="SAM" id="MobiDB-lite"/>
    </source>
</evidence>
<dbReference type="PANTHER" id="PTHR10063">
    <property type="entry name" value="TUBERIN"/>
    <property type="match status" value="1"/>
</dbReference>
<dbReference type="InterPro" id="IPR016024">
    <property type="entry name" value="ARM-type_fold"/>
</dbReference>
<evidence type="ECO:0000313" key="6">
    <source>
        <dbReference type="RefSeq" id="XP_033577810.1"/>
    </source>
</evidence>
<dbReference type="InterPro" id="IPR024584">
    <property type="entry name" value="Tuberin_N"/>
</dbReference>
<dbReference type="GO" id="GO:0032007">
    <property type="term" value="P:negative regulation of TOR signaling"/>
    <property type="evidence" value="ECO:0007669"/>
    <property type="project" value="TreeGrafter"/>
</dbReference>
<feature type="region of interest" description="Disordered" evidence="2">
    <location>
        <begin position="744"/>
        <end position="785"/>
    </location>
</feature>
<dbReference type="GO" id="GO:0051056">
    <property type="term" value="P:regulation of small GTPase mediated signal transduction"/>
    <property type="evidence" value="ECO:0007669"/>
    <property type="project" value="InterPro"/>
</dbReference>
<protein>
    <recommendedName>
        <fullName evidence="3">Rap-GAP domain-containing protein</fullName>
    </recommendedName>
</protein>
<dbReference type="InterPro" id="IPR027107">
    <property type="entry name" value="Tuberin/Ral-act_asu"/>
</dbReference>
<evidence type="ECO:0000259" key="3">
    <source>
        <dbReference type="PROSITE" id="PS50085"/>
    </source>
</evidence>
<dbReference type="SUPFAM" id="SSF111347">
    <property type="entry name" value="Rap/Ran-GAP"/>
    <property type="match status" value="1"/>
</dbReference>
<gene>
    <name evidence="4 6" type="ORF">BDZ99DRAFT_386226</name>
</gene>
<keyword evidence="5" id="KW-1185">Reference proteome</keyword>
<sequence length="1545" mass="172010">MSPSSSNVPQTPDRSASTSALLGAFRTLTGGRIKNPSTPSTSATLTPAQTPSLRSVDRTASAASASLGRGKLGVDDGLSHCSESRHELDKEKDAAGKVLGGPVELASLLDQLDAANPTYDRILAIKKICPILKEYPVDNVSALWSAASDLLDQEDPPEASKAAYSLLMSCVELPDLSPMERHIFFKAISSGSSPKNCDIRLQAMHELTIGGRNVEAFEPFVAPFVTKTLDACFKLAREARRTRKQKRAGPTLKEDETLSRMFQYIVDVTKFNSKVFKEEDVDLLLTQTMAICKETTQESDIDQAIRIFDTLITYTHIPIQSLKPCLEVLCDVHRQLTNLQDPTWSSLSNLFKSHVGQASVSALLGILRDAPNPMGRKRNIPRGVVHVLQKLLLFNGADSLPKVPVSLLLSSLKVSLTVDYQKHDADVVGLIATIVTDRTLTQLLLRETDWSDLVSIVDTCAHREEMEPGPASSSTIGAVSNVDSSLETGVQSTEDSRTYDDLSKILTSLDSLCEETDFVQKASIMELFMRLAHRISNPAAEGLVKYYAEERLLHPSNDTWLEACRTLLAKAFKDQKRPRALRLLIVQTLRDTYNTVEGICTGVEISQCAEMILENIADEKDVAVLHELVDFAVNVADRASHEVFEDVVGLLKAPLEQQAAQSPNTHSSSATKCRVLYDTLLLVAGSESCETDARITALKLLFRLRSDSNYAMIVNPSSEGESIAAVLCRTAETAVHQERIDDHVPVDTSKPEEHISWRDKKDLNSSPHSSLTRNSTRPANLTGRISRPVPPLWMYPGPRGLPEEPSRKASRYTFSYVEPADDQETNPRSELKIALWLELLISLLQKAPDWELYSYILVHLGPQLSNQSLFRNAVPQLKMLRSVLCEQIRATTFHEPPNYTLLKKADVAVCLFHVLTILISYHSHYEKSEEDELVRTFLHGIGSWERTSKWCIHALTVCCHELPLSVTKSLDTIVVKMSQIITQAQVAIHILEFLTSLARMPELHKHFREDDYRTIFGVSFRYLQYVRHKNEDMVVSSSSPSGQKALRHSGASRDFSHSSNPKAVTNKSTTDDLPQYVYALAFHVITFWFMALKLPERHQQIKWITQNLVYQNKAGQNIIEEQSQVIIDLMQMVAYSDRDETTPNPDFAKPSDGDVLKKTWLVGHSLLTLETTGRTGVTQMTSRRPCGTRYTSIRPLVTQLPQHHIPIASGETSEAFLESSYPSILPDDIYQSYFGPLNFPSALGVLPEPPTCLPEDDMSRRAIATFDRSPTVDGHKIGVIYIGEGQTDEREILLNVMGSSDYTAFLGDLGTLMRLKGAKFNTGGLDTRYDSDGEFTIAWRDRVMEICYHITTMMPTNLEGHETYANKKRHIGNDFVNIIFNDSGLPYDFNTFPSAFNYVQVVPKPGFPEISPAAESKMISGKHLAAYCRLIAINASVFSQVWFEREGGESVSSWRHRLRQIVRLRERYIPKPVPQKNDDSPSSPSSELNRFSSPPAPSSRGSNMSMRESKVTVKRSSNFTHVSEGTSRSSMASGAADMERQGSGT</sequence>
<feature type="domain" description="Rap-GAP" evidence="3">
    <location>
        <begin position="1263"/>
        <end position="1472"/>
    </location>
</feature>
<dbReference type="SUPFAM" id="SSF48371">
    <property type="entry name" value="ARM repeat"/>
    <property type="match status" value="1"/>
</dbReference>
<feature type="region of interest" description="Disordered" evidence="2">
    <location>
        <begin position="1034"/>
        <end position="1067"/>
    </location>
</feature>
<dbReference type="EMBL" id="MU003699">
    <property type="protein sequence ID" value="KAF2810846.1"/>
    <property type="molecule type" value="Genomic_DNA"/>
</dbReference>
<feature type="region of interest" description="Disordered" evidence="2">
    <location>
        <begin position="1469"/>
        <end position="1545"/>
    </location>
</feature>
<dbReference type="Gene3D" id="3.40.50.11210">
    <property type="entry name" value="Rap/Ran-GAP"/>
    <property type="match status" value="1"/>
</dbReference>
<dbReference type="GO" id="GO:0005096">
    <property type="term" value="F:GTPase activator activity"/>
    <property type="evidence" value="ECO:0007669"/>
    <property type="project" value="UniProtKB-KW"/>
</dbReference>
<proteinExistence type="predicted"/>
<reference evidence="4 6" key="1">
    <citation type="journal article" date="2020" name="Stud. Mycol.">
        <title>101 Dothideomycetes genomes: a test case for predicting lifestyles and emergence of pathogens.</title>
        <authorList>
            <person name="Haridas S."/>
            <person name="Albert R."/>
            <person name="Binder M."/>
            <person name="Bloem J."/>
            <person name="Labutti K."/>
            <person name="Salamov A."/>
            <person name="Andreopoulos B."/>
            <person name="Baker S."/>
            <person name="Barry K."/>
            <person name="Bills G."/>
            <person name="Bluhm B."/>
            <person name="Cannon C."/>
            <person name="Castanera R."/>
            <person name="Culley D."/>
            <person name="Daum C."/>
            <person name="Ezra D."/>
            <person name="Gonzalez J."/>
            <person name="Henrissat B."/>
            <person name="Kuo A."/>
            <person name="Liang C."/>
            <person name="Lipzen A."/>
            <person name="Lutzoni F."/>
            <person name="Magnuson J."/>
            <person name="Mondo S."/>
            <person name="Nolan M."/>
            <person name="Ohm R."/>
            <person name="Pangilinan J."/>
            <person name="Park H.-J."/>
            <person name="Ramirez L."/>
            <person name="Alfaro M."/>
            <person name="Sun H."/>
            <person name="Tritt A."/>
            <person name="Yoshinaga Y."/>
            <person name="Zwiers L.-H."/>
            <person name="Turgeon B."/>
            <person name="Goodwin S."/>
            <person name="Spatafora J."/>
            <person name="Crous P."/>
            <person name="Grigoriev I."/>
        </authorList>
    </citation>
    <scope>NUCLEOTIDE SEQUENCE</scope>
    <source>
        <strain evidence="4 6">CBS 304.34</strain>
    </source>
</reference>
<dbReference type="Pfam" id="PF02145">
    <property type="entry name" value="Rap_GAP"/>
    <property type="match status" value="1"/>
</dbReference>